<sequence>MAERKIKNLTSDYLTCTICFNVFSEPKMLHCGHSFCAKCLEGYIRVVIKQRDFFECPICRDPYQIPNADDIKTLVNSFNNDSVSLSILQALGVQARPSLETGASFTTDSHVGMQFSINSPSDDELYCACARHTERHLDTFCAKHEIVVCGECAETHHSGPECDCSLVRQVINRRLNALKSLIAQQTSDADRLFDSDTAGVKTVRTVYADVQKCISDVEESFEDICRTFKRRIESVRTKAKATVDQDKTCTDVRKLQADLVSGVKSLESETILMNPNEILKTIASMCLISSELQMNIAELAEKIKSGSLMKYVENDLNLLDAFVSGVKATLPDEFMTIEENYKEEPNEKDFVVITSNGTFADRPDAGNEKSDVYMQVTFSAKCPREDKCMLSGVALTGTSAAIIVDQKNKKIKKFKIPEGTFLHELVVTNEPHQVATLRESSHVAVSLWDVPKILLLSTDPVLKVITTIETATEYIGITSHLADRLAVASIQARRVDVIDTEERDDHYVRKSETLFQSCRRRSFPDRLTATSDGNVVVRNRRRNEISCFGGNKLLLWSRRLKHSVADIACVRGRLYATFNDRNEIASIREDGQGPVEILSYKDFVKRPWAIDGFKDCLIVTEDAPSDKVHLFLFV</sequence>
<dbReference type="EMBL" id="JAIWYP010000010">
    <property type="protein sequence ID" value="KAH3755481.1"/>
    <property type="molecule type" value="Genomic_DNA"/>
</dbReference>
<dbReference type="Gene3D" id="2.120.10.30">
    <property type="entry name" value="TolB, C-terminal domain"/>
    <property type="match status" value="1"/>
</dbReference>
<evidence type="ECO:0000256" key="3">
    <source>
        <dbReference type="ARBA" id="ARBA00022833"/>
    </source>
</evidence>
<dbReference type="SUPFAM" id="SSF63829">
    <property type="entry name" value="Calcium-dependent phosphotriesterase"/>
    <property type="match status" value="1"/>
</dbReference>
<name>A0A9D4DU56_DREPO</name>
<evidence type="ECO:0000256" key="4">
    <source>
        <dbReference type="PROSITE-ProRule" id="PRU00175"/>
    </source>
</evidence>
<comment type="caution">
    <text evidence="6">The sequence shown here is derived from an EMBL/GenBank/DDBJ whole genome shotgun (WGS) entry which is preliminary data.</text>
</comment>
<dbReference type="SUPFAM" id="SSF57850">
    <property type="entry name" value="RING/U-box"/>
    <property type="match status" value="1"/>
</dbReference>
<gene>
    <name evidence="6" type="ORF">DPMN_190177</name>
</gene>
<dbReference type="PROSITE" id="PS50089">
    <property type="entry name" value="ZF_RING_2"/>
    <property type="match status" value="1"/>
</dbReference>
<reference evidence="6" key="2">
    <citation type="submission" date="2020-11" db="EMBL/GenBank/DDBJ databases">
        <authorList>
            <person name="McCartney M.A."/>
            <person name="Auch B."/>
            <person name="Kono T."/>
            <person name="Mallez S."/>
            <person name="Becker A."/>
            <person name="Gohl D.M."/>
            <person name="Silverstein K.A.T."/>
            <person name="Koren S."/>
            <person name="Bechman K.B."/>
            <person name="Herman A."/>
            <person name="Abrahante J.E."/>
            <person name="Garbe J."/>
        </authorList>
    </citation>
    <scope>NUCLEOTIDE SEQUENCE</scope>
    <source>
        <strain evidence="6">Duluth1</strain>
        <tissue evidence="6">Whole animal</tissue>
    </source>
</reference>
<dbReference type="InterPro" id="IPR001841">
    <property type="entry name" value="Znf_RING"/>
</dbReference>
<dbReference type="AlphaFoldDB" id="A0A9D4DU56"/>
<evidence type="ECO:0000256" key="1">
    <source>
        <dbReference type="ARBA" id="ARBA00022723"/>
    </source>
</evidence>
<dbReference type="SMART" id="SM00184">
    <property type="entry name" value="RING"/>
    <property type="match status" value="1"/>
</dbReference>
<dbReference type="Pfam" id="PF00097">
    <property type="entry name" value="zf-C3HC4"/>
    <property type="match status" value="1"/>
</dbReference>
<dbReference type="GO" id="GO:0008270">
    <property type="term" value="F:zinc ion binding"/>
    <property type="evidence" value="ECO:0007669"/>
    <property type="project" value="UniProtKB-KW"/>
</dbReference>
<dbReference type="OrthoDB" id="6118538at2759"/>
<dbReference type="CDD" id="cd19756">
    <property type="entry name" value="Bbox2"/>
    <property type="match status" value="1"/>
</dbReference>
<evidence type="ECO:0000256" key="2">
    <source>
        <dbReference type="ARBA" id="ARBA00022771"/>
    </source>
</evidence>
<dbReference type="Proteomes" id="UP000828390">
    <property type="component" value="Unassembled WGS sequence"/>
</dbReference>
<accession>A0A9D4DU56</accession>
<keyword evidence="1" id="KW-0479">Metal-binding</keyword>
<dbReference type="PANTHER" id="PTHR25462">
    <property type="entry name" value="BONUS, ISOFORM C-RELATED"/>
    <property type="match status" value="1"/>
</dbReference>
<evidence type="ECO:0000259" key="5">
    <source>
        <dbReference type="PROSITE" id="PS50089"/>
    </source>
</evidence>
<evidence type="ECO:0000313" key="6">
    <source>
        <dbReference type="EMBL" id="KAH3755481.1"/>
    </source>
</evidence>
<dbReference type="PANTHER" id="PTHR25462:SF296">
    <property type="entry name" value="MEIOTIC P26, ISOFORM F"/>
    <property type="match status" value="1"/>
</dbReference>
<dbReference type="InterPro" id="IPR017907">
    <property type="entry name" value="Znf_RING_CS"/>
</dbReference>
<proteinExistence type="predicted"/>
<evidence type="ECO:0000313" key="7">
    <source>
        <dbReference type="Proteomes" id="UP000828390"/>
    </source>
</evidence>
<reference evidence="6" key="1">
    <citation type="journal article" date="2019" name="bioRxiv">
        <title>The Genome of the Zebra Mussel, Dreissena polymorpha: A Resource for Invasive Species Research.</title>
        <authorList>
            <person name="McCartney M.A."/>
            <person name="Auch B."/>
            <person name="Kono T."/>
            <person name="Mallez S."/>
            <person name="Zhang Y."/>
            <person name="Obille A."/>
            <person name="Becker A."/>
            <person name="Abrahante J.E."/>
            <person name="Garbe J."/>
            <person name="Badalamenti J.P."/>
            <person name="Herman A."/>
            <person name="Mangelson H."/>
            <person name="Liachko I."/>
            <person name="Sullivan S."/>
            <person name="Sone E.D."/>
            <person name="Koren S."/>
            <person name="Silverstein K.A.T."/>
            <person name="Beckman K.B."/>
            <person name="Gohl D.M."/>
        </authorList>
    </citation>
    <scope>NUCLEOTIDE SEQUENCE</scope>
    <source>
        <strain evidence="6">Duluth1</strain>
        <tissue evidence="6">Whole animal</tissue>
    </source>
</reference>
<dbReference type="InterPro" id="IPR013083">
    <property type="entry name" value="Znf_RING/FYVE/PHD"/>
</dbReference>
<dbReference type="InterPro" id="IPR018957">
    <property type="entry name" value="Znf_C3HC4_RING-type"/>
</dbReference>
<dbReference type="InterPro" id="IPR011042">
    <property type="entry name" value="6-blade_b-propeller_TolB-like"/>
</dbReference>
<keyword evidence="3" id="KW-0862">Zinc</keyword>
<dbReference type="InterPro" id="IPR047153">
    <property type="entry name" value="TRIM45/56/19-like"/>
</dbReference>
<dbReference type="PROSITE" id="PS00518">
    <property type="entry name" value="ZF_RING_1"/>
    <property type="match status" value="1"/>
</dbReference>
<dbReference type="Gene3D" id="3.30.40.10">
    <property type="entry name" value="Zinc/RING finger domain, C3HC4 (zinc finger)"/>
    <property type="match status" value="1"/>
</dbReference>
<feature type="domain" description="RING-type" evidence="5">
    <location>
        <begin position="16"/>
        <end position="60"/>
    </location>
</feature>
<keyword evidence="7" id="KW-1185">Reference proteome</keyword>
<keyword evidence="2 4" id="KW-0863">Zinc-finger</keyword>
<protein>
    <recommendedName>
        <fullName evidence="5">RING-type domain-containing protein</fullName>
    </recommendedName>
</protein>
<organism evidence="6 7">
    <name type="scientific">Dreissena polymorpha</name>
    <name type="common">Zebra mussel</name>
    <name type="synonym">Mytilus polymorpha</name>
    <dbReference type="NCBI Taxonomy" id="45954"/>
    <lineage>
        <taxon>Eukaryota</taxon>
        <taxon>Metazoa</taxon>
        <taxon>Spiralia</taxon>
        <taxon>Lophotrochozoa</taxon>
        <taxon>Mollusca</taxon>
        <taxon>Bivalvia</taxon>
        <taxon>Autobranchia</taxon>
        <taxon>Heteroconchia</taxon>
        <taxon>Euheterodonta</taxon>
        <taxon>Imparidentia</taxon>
        <taxon>Neoheterodontei</taxon>
        <taxon>Myida</taxon>
        <taxon>Dreissenoidea</taxon>
        <taxon>Dreissenidae</taxon>
        <taxon>Dreissena</taxon>
    </lineage>
</organism>